<proteinExistence type="predicted"/>
<feature type="region of interest" description="Disordered" evidence="1">
    <location>
        <begin position="36"/>
        <end position="55"/>
    </location>
</feature>
<dbReference type="InterPro" id="IPR021402">
    <property type="entry name" value="DUF3042"/>
</dbReference>
<evidence type="ECO:0000313" key="3">
    <source>
        <dbReference type="Proteomes" id="UP000277864"/>
    </source>
</evidence>
<name>A0A3S0AXN5_9ENTE</name>
<keyword evidence="3" id="KW-1185">Reference proteome</keyword>
<dbReference type="OrthoDB" id="2144046at2"/>
<gene>
    <name evidence="2" type="ORF">C7P63_00240</name>
</gene>
<dbReference type="EMBL" id="PXZH01000001">
    <property type="protein sequence ID" value="RST89547.1"/>
    <property type="molecule type" value="Genomic_DNA"/>
</dbReference>
<evidence type="ECO:0000256" key="1">
    <source>
        <dbReference type="SAM" id="MobiDB-lite"/>
    </source>
</evidence>
<dbReference type="RefSeq" id="WP_125942157.1">
    <property type="nucleotide sequence ID" value="NZ_PXZH01000001.1"/>
</dbReference>
<accession>A0A3S0AXN5</accession>
<dbReference type="Proteomes" id="UP000277864">
    <property type="component" value="Unassembled WGS sequence"/>
</dbReference>
<evidence type="ECO:0000313" key="2">
    <source>
        <dbReference type="EMBL" id="RST89547.1"/>
    </source>
</evidence>
<dbReference type="Pfam" id="PF11240">
    <property type="entry name" value="DUF3042"/>
    <property type="match status" value="1"/>
</dbReference>
<sequence>MKKFMSGFITGTAMTVATIAGAIYGVKKTIVEPIEEKEQQIEDNRKKAMRKSRAR</sequence>
<comment type="caution">
    <text evidence="2">The sequence shown here is derived from an EMBL/GenBank/DDBJ whole genome shotgun (WGS) entry which is preliminary data.</text>
</comment>
<feature type="compositionally biased region" description="Basic and acidic residues" evidence="1">
    <location>
        <begin position="36"/>
        <end position="46"/>
    </location>
</feature>
<reference evidence="2 3" key="1">
    <citation type="submission" date="2018-03" db="EMBL/GenBank/DDBJ databases">
        <authorList>
            <person name="Gulvik C.A."/>
        </authorList>
    </citation>
    <scope>NUCLEOTIDE SEQUENCE [LARGE SCALE GENOMIC DNA]</scope>
    <source>
        <strain evidence="2 3">JCM 31581</strain>
    </source>
</reference>
<dbReference type="AlphaFoldDB" id="A0A3S0AXN5"/>
<protein>
    <submittedName>
        <fullName evidence="2">DUF3042 domain-containing protein</fullName>
    </submittedName>
</protein>
<organism evidence="2 3">
    <name type="scientific">Vagococcus humatus</name>
    <dbReference type="NCBI Taxonomy" id="1889241"/>
    <lineage>
        <taxon>Bacteria</taxon>
        <taxon>Bacillati</taxon>
        <taxon>Bacillota</taxon>
        <taxon>Bacilli</taxon>
        <taxon>Lactobacillales</taxon>
        <taxon>Enterococcaceae</taxon>
        <taxon>Vagococcus</taxon>
    </lineage>
</organism>